<reference evidence="2 3" key="2">
    <citation type="submission" date="2018-11" db="EMBL/GenBank/DDBJ databases">
        <authorList>
            <consortium name="Pathogen Informatics"/>
        </authorList>
    </citation>
    <scope>NUCLEOTIDE SEQUENCE [LARGE SCALE GENOMIC DNA]</scope>
</reference>
<protein>
    <submittedName>
        <fullName evidence="4">Titin</fullName>
    </submittedName>
</protein>
<reference evidence="4" key="1">
    <citation type="submission" date="2017-02" db="UniProtKB">
        <authorList>
            <consortium name="WormBaseParasite"/>
        </authorList>
    </citation>
    <scope>IDENTIFICATION</scope>
</reference>
<evidence type="ECO:0000256" key="1">
    <source>
        <dbReference type="SAM" id="Coils"/>
    </source>
</evidence>
<accession>A0A0R3WPG8</accession>
<name>A0A0R3WPG8_HYDTA</name>
<evidence type="ECO:0000313" key="3">
    <source>
        <dbReference type="Proteomes" id="UP000274429"/>
    </source>
</evidence>
<keyword evidence="1" id="KW-0175">Coiled coil</keyword>
<organism evidence="4">
    <name type="scientific">Hydatigena taeniaeformis</name>
    <name type="common">Feline tapeworm</name>
    <name type="synonym">Taenia taeniaeformis</name>
    <dbReference type="NCBI Taxonomy" id="6205"/>
    <lineage>
        <taxon>Eukaryota</taxon>
        <taxon>Metazoa</taxon>
        <taxon>Spiralia</taxon>
        <taxon>Lophotrochozoa</taxon>
        <taxon>Platyhelminthes</taxon>
        <taxon>Cestoda</taxon>
        <taxon>Eucestoda</taxon>
        <taxon>Cyclophyllidea</taxon>
        <taxon>Taeniidae</taxon>
        <taxon>Hydatigera</taxon>
    </lineage>
</organism>
<keyword evidence="3" id="KW-1185">Reference proteome</keyword>
<dbReference type="PANTHER" id="PTHR32114:SF2">
    <property type="entry name" value="ABC TRANSPORTER ABCH.3"/>
    <property type="match status" value="1"/>
</dbReference>
<evidence type="ECO:0000313" key="2">
    <source>
        <dbReference type="EMBL" id="VDM20753.1"/>
    </source>
</evidence>
<evidence type="ECO:0000313" key="4">
    <source>
        <dbReference type="WBParaSite" id="TTAC_0000265801-mRNA-1"/>
    </source>
</evidence>
<sequence>MEITLTEVEDIRERRTQARRRHEELSSKLLRRQTVWAELQEAHKTFDQTLQQINSDLLACCPNYPTNLHVRQLKQISEAVEMIRQKEALCAKTMDEIKETFLARVDSKVTEMSRLCDALGEGVVRLLEMQTDKVQNVKLELDKACSMQAGISWKAEALGSSFTRVRIVLETINTNMEELLKSRTIKCPETIFQELKGLANSLDQEQYLLSDFAADVEELQKAFHPPRQLPQFLCKLPDSIQECFTETSKRLTKVSSEASAKMAELYDLCCCLQKETTALMSDVDKFSDLLEECGGVSSPTEISTLQSRLKEYETSYHSAVNKLKRIISQASKVKPNDKLSGLLEEASTVLAEGQSKYDSVKTTLKQLTLQFDQFTKDVSAACEAVNENISSLKQNVHFRLPIQDIVELKERLNSIGALEEDLEAAEGSTSIEVSVLKTDNMVPGVAPKIISLLRQTNTLSDVFVDDALRPLQTALKIYSGCLGKARESLEGVTEAASAWMADSKELMEAFQLASEELDFLDHCPSVDFSNTTTSRMECLHKARDMERSWLPQKFRQIEKLTREANANIVGGMGLVNIEEIRIRLEDLQKSITTFKSSLSKAILVWEARVSEERELKQLSAMAESLCESFCKDLDDIEPRYRFVSAQEEEEMLARLQFLKGQVPVGDELLAKIRSIASSDQSTLSTFSFLSRWENLAKNRLSALIEDVEQAIAEKTGKEKEILMLQTWLDDFQHVIQQATIDSQSSNDIAEMNEKLKQLKSQIEHWETTQFVPYSLKPGAKEKLAALEDQRSAIQKQLNQLERVIKEKTNIQKVVEDRLKQVMFEVDSLCAELETRFVNTSQNQEATSFEEVCTNLRGSRESLKSIYELKIENLFVKLYSLECEASGYPSLSGNLQTYRYKLEEARKALQTIDRNLSNQLTVWEDVVSTVKKIDKWIRENETYNLKEKKDNTEVIAAPVEAFSKTESQRNMNRLESIAEKRYLAVCSVRNRLDLSNAGKEQLSQLRKKVDQFTEGKEVLKSMLENYAAKVDENVDDMKFKLQVAEEGLNRVKKLQLAVSNLDSLVLECNEATSSMEELHRRSESALTLLNTEMRPLVQEDLELRIQISRGERLVQILQAWGRERQARDRLVASERESLKVLTSSLRDWLQQWNRSLEEARNTADLELGIQLTANIPFNKFRYLDNVKGLHQDLQTKLREIEEVIERRGSKSMVENEAEDAELSLLRRELVSGERKASRCISELTERCTHVERLRGNLVKTKEWIKSMKKRLDRIKALRSRHDSTEDGENDLSLEDIEATASELRRNQIHTLGLLQAAIDASEGSNNNASLIQIALTEVDKTDQEIDLMLKTISQAKASYANYCVLVTGLDRLIQNSSVALTTTSTRVSDLLTTYLGYGRHLPLLSPVKLSSSHLTPQVERMRVELANLDELGWLDGVDMLVQELRNQVEVDLLLVN</sequence>
<dbReference type="Gene3D" id="1.20.58.60">
    <property type="match status" value="1"/>
</dbReference>
<dbReference type="Proteomes" id="UP000274429">
    <property type="component" value="Unassembled WGS sequence"/>
</dbReference>
<gene>
    <name evidence="2" type="ORF">TTAC_LOCUS2643</name>
</gene>
<dbReference type="PANTHER" id="PTHR32114">
    <property type="entry name" value="ABC TRANSPORTER ABCH.3"/>
    <property type="match status" value="1"/>
</dbReference>
<dbReference type="OrthoDB" id="18740at2759"/>
<feature type="coiled-coil region" evidence="1">
    <location>
        <begin position="697"/>
        <end position="817"/>
    </location>
</feature>
<dbReference type="EMBL" id="UYWX01001321">
    <property type="protein sequence ID" value="VDM20753.1"/>
    <property type="molecule type" value="Genomic_DNA"/>
</dbReference>
<proteinExistence type="predicted"/>
<dbReference type="WBParaSite" id="TTAC_0000265801-mRNA-1">
    <property type="protein sequence ID" value="TTAC_0000265801-mRNA-1"/>
    <property type="gene ID" value="TTAC_0000265801"/>
</dbReference>
<dbReference type="STRING" id="6205.A0A0R3WPG8"/>